<dbReference type="Proteomes" id="UP001595526">
    <property type="component" value="Unassembled WGS sequence"/>
</dbReference>
<dbReference type="SUPFAM" id="SSF53187">
    <property type="entry name" value="Zn-dependent exopeptidases"/>
    <property type="match status" value="1"/>
</dbReference>
<protein>
    <submittedName>
        <fullName evidence="3">M14 family zinc carboxypeptidase</fullName>
    </submittedName>
</protein>
<keyword evidence="3" id="KW-0645">Protease</keyword>
<name>A0ABV7JJB9_9SPHI</name>
<keyword evidence="4" id="KW-1185">Reference proteome</keyword>
<dbReference type="Pfam" id="PF00246">
    <property type="entry name" value="Peptidase_M14"/>
    <property type="match status" value="1"/>
</dbReference>
<feature type="domain" description="Peptidase M14" evidence="2">
    <location>
        <begin position="47"/>
        <end position="293"/>
    </location>
</feature>
<gene>
    <name evidence="3" type="ORF">ACFOET_01980</name>
</gene>
<dbReference type="GO" id="GO:0004180">
    <property type="term" value="F:carboxypeptidase activity"/>
    <property type="evidence" value="ECO:0007669"/>
    <property type="project" value="UniProtKB-KW"/>
</dbReference>
<keyword evidence="3" id="KW-0378">Hydrolase</keyword>
<organism evidence="3 4">
    <name type="scientific">Parapedobacter deserti</name>
    <dbReference type="NCBI Taxonomy" id="1912957"/>
    <lineage>
        <taxon>Bacteria</taxon>
        <taxon>Pseudomonadati</taxon>
        <taxon>Bacteroidota</taxon>
        <taxon>Sphingobacteriia</taxon>
        <taxon>Sphingobacteriales</taxon>
        <taxon>Sphingobacteriaceae</taxon>
        <taxon>Parapedobacter</taxon>
    </lineage>
</organism>
<accession>A0ABV7JJB9</accession>
<evidence type="ECO:0000313" key="4">
    <source>
        <dbReference type="Proteomes" id="UP001595526"/>
    </source>
</evidence>
<evidence type="ECO:0000259" key="2">
    <source>
        <dbReference type="PROSITE" id="PS52035"/>
    </source>
</evidence>
<evidence type="ECO:0000313" key="3">
    <source>
        <dbReference type="EMBL" id="MFC3196373.1"/>
    </source>
</evidence>
<evidence type="ECO:0000256" key="1">
    <source>
        <dbReference type="PROSITE-ProRule" id="PRU01379"/>
    </source>
</evidence>
<dbReference type="PROSITE" id="PS52035">
    <property type="entry name" value="PEPTIDASE_M14"/>
    <property type="match status" value="1"/>
</dbReference>
<dbReference type="RefSeq" id="WP_379019022.1">
    <property type="nucleotide sequence ID" value="NZ_JBHRTA010000008.1"/>
</dbReference>
<sequence length="491" mass="55406">MKQFFYLFTMILVSAACRGNGQSRVTYVPDTAMLSNAFEAYREPTITHRRFKHADIEPLILKRRGGSVFEVTQLGVSVLGKSIYQVKYGMGEKKVMLWSQMHGNEPTATMALMDIFNFLEAQGDGMDSVRNQLKEQTSLYFIPMLNPDGADIYTRRNAMDVDLNRDARIGATVEGRLLIEAAKSVQPAYAFNLHDMNIYHNVPGTPSPATIALLAPAYNEVRDINEVRGNAMRIAAGMNRILQGYVPNGVAKYDDTYTPRGFGDNFQSWGASTVLIESGGYNGDPEKQFIRKLNFMIILNALIEISQGSYLQYDIDDYEAIPLSDSKLSDVLLRNIRASRDSMDYKVDVSINRDEQTEGDEYYVRSRIADIGDLKENYGYDELDGEGYRFMQGKIYPKVFNRIDEVSLETAMKLLRQGYYAIQLSSQPENRFHGLPLVVFSQRKPAPASLNLGREANFFLARNGVPAYAVVNGYLIDLSSTPQQVFKNYVF</sequence>
<comment type="caution">
    <text evidence="1">Lacks conserved residue(s) required for the propagation of feature annotation.</text>
</comment>
<comment type="similarity">
    <text evidence="1">Belongs to the peptidase M14 family.</text>
</comment>
<comment type="caution">
    <text evidence="3">The sequence shown here is derived from an EMBL/GenBank/DDBJ whole genome shotgun (WGS) entry which is preliminary data.</text>
</comment>
<keyword evidence="3" id="KW-0121">Carboxypeptidase</keyword>
<reference evidence="4" key="1">
    <citation type="journal article" date="2019" name="Int. J. Syst. Evol. Microbiol.">
        <title>The Global Catalogue of Microorganisms (GCM) 10K type strain sequencing project: providing services to taxonomists for standard genome sequencing and annotation.</title>
        <authorList>
            <consortium name="The Broad Institute Genomics Platform"/>
            <consortium name="The Broad Institute Genome Sequencing Center for Infectious Disease"/>
            <person name="Wu L."/>
            <person name="Ma J."/>
        </authorList>
    </citation>
    <scope>NUCLEOTIDE SEQUENCE [LARGE SCALE GENOMIC DNA]</scope>
    <source>
        <strain evidence="4">KCTC 52416</strain>
    </source>
</reference>
<dbReference type="PROSITE" id="PS51257">
    <property type="entry name" value="PROKAR_LIPOPROTEIN"/>
    <property type="match status" value="1"/>
</dbReference>
<dbReference type="InterPro" id="IPR000834">
    <property type="entry name" value="Peptidase_M14"/>
</dbReference>
<dbReference type="EMBL" id="JBHRTA010000008">
    <property type="protein sequence ID" value="MFC3196373.1"/>
    <property type="molecule type" value="Genomic_DNA"/>
</dbReference>
<dbReference type="Gene3D" id="3.40.630.10">
    <property type="entry name" value="Zn peptidases"/>
    <property type="match status" value="1"/>
</dbReference>
<proteinExistence type="inferred from homology"/>